<proteinExistence type="predicted"/>
<protein>
    <submittedName>
        <fullName evidence="1">Uncharacterized protein</fullName>
    </submittedName>
</protein>
<reference evidence="1" key="1">
    <citation type="submission" date="2021-02" db="EMBL/GenBank/DDBJ databases">
        <authorList>
            <person name="Nowell W R."/>
        </authorList>
    </citation>
    <scope>NUCLEOTIDE SEQUENCE</scope>
</reference>
<dbReference type="Proteomes" id="UP000663829">
    <property type="component" value="Unassembled WGS sequence"/>
</dbReference>
<evidence type="ECO:0000313" key="1">
    <source>
        <dbReference type="EMBL" id="CAF1513813.1"/>
    </source>
</evidence>
<dbReference type="Proteomes" id="UP000681722">
    <property type="component" value="Unassembled WGS sequence"/>
</dbReference>
<feature type="non-terminal residue" evidence="1">
    <location>
        <position position="1"/>
    </location>
</feature>
<dbReference type="AlphaFoldDB" id="A0A815U2I6"/>
<accession>A0A815U2I6</accession>
<dbReference type="EMBL" id="CAJNOQ010023345">
    <property type="protein sequence ID" value="CAF1513813.1"/>
    <property type="molecule type" value="Genomic_DNA"/>
</dbReference>
<gene>
    <name evidence="1" type="ORF">GPM918_LOCUS37233</name>
    <name evidence="2" type="ORF">SRO942_LOCUS37993</name>
</gene>
<evidence type="ECO:0000313" key="2">
    <source>
        <dbReference type="EMBL" id="CAF4374096.1"/>
    </source>
</evidence>
<organism evidence="1 3">
    <name type="scientific">Didymodactylos carnosus</name>
    <dbReference type="NCBI Taxonomy" id="1234261"/>
    <lineage>
        <taxon>Eukaryota</taxon>
        <taxon>Metazoa</taxon>
        <taxon>Spiralia</taxon>
        <taxon>Gnathifera</taxon>
        <taxon>Rotifera</taxon>
        <taxon>Eurotatoria</taxon>
        <taxon>Bdelloidea</taxon>
        <taxon>Philodinida</taxon>
        <taxon>Philodinidae</taxon>
        <taxon>Didymodactylos</taxon>
    </lineage>
</organism>
<dbReference type="EMBL" id="CAJOBC010088888">
    <property type="protein sequence ID" value="CAF4374096.1"/>
    <property type="molecule type" value="Genomic_DNA"/>
</dbReference>
<comment type="caution">
    <text evidence="1">The sequence shown here is derived from an EMBL/GenBank/DDBJ whole genome shotgun (WGS) entry which is preliminary data.</text>
</comment>
<sequence length="41" mass="4843">MPGRKTHWRVYTSGRTFIKTTNLKPIREACDKVVNMLSDKY</sequence>
<name>A0A815U2I6_9BILA</name>
<evidence type="ECO:0000313" key="3">
    <source>
        <dbReference type="Proteomes" id="UP000663829"/>
    </source>
</evidence>
<keyword evidence="3" id="KW-1185">Reference proteome</keyword>